<evidence type="ECO:0000313" key="1">
    <source>
        <dbReference type="EMBL" id="RZU41565.1"/>
    </source>
</evidence>
<gene>
    <name evidence="1" type="ORF">BDD14_3090</name>
</gene>
<protein>
    <submittedName>
        <fullName evidence="1">Uncharacterized protein</fullName>
    </submittedName>
</protein>
<reference evidence="1 2" key="1">
    <citation type="submission" date="2019-02" db="EMBL/GenBank/DDBJ databases">
        <title>Genomic Encyclopedia of Archaeal and Bacterial Type Strains, Phase II (KMG-II): from individual species to whole genera.</title>
        <authorList>
            <person name="Goeker M."/>
        </authorList>
    </citation>
    <scope>NUCLEOTIDE SEQUENCE [LARGE SCALE GENOMIC DNA]</scope>
    <source>
        <strain evidence="1 2">DSM 18101</strain>
    </source>
</reference>
<dbReference type="OrthoDB" id="122304at2"/>
<comment type="caution">
    <text evidence="1">The sequence shown here is derived from an EMBL/GenBank/DDBJ whole genome shotgun (WGS) entry which is preliminary data.</text>
</comment>
<organism evidence="1 2">
    <name type="scientific">Edaphobacter modestus</name>
    <dbReference type="NCBI Taxonomy" id="388466"/>
    <lineage>
        <taxon>Bacteria</taxon>
        <taxon>Pseudomonadati</taxon>
        <taxon>Acidobacteriota</taxon>
        <taxon>Terriglobia</taxon>
        <taxon>Terriglobales</taxon>
        <taxon>Acidobacteriaceae</taxon>
        <taxon>Edaphobacter</taxon>
    </lineage>
</organism>
<name>A0A4Q7YWV1_9BACT</name>
<dbReference type="RefSeq" id="WP_130419463.1">
    <property type="nucleotide sequence ID" value="NZ_SHKW01000001.1"/>
</dbReference>
<dbReference type="EMBL" id="SHKW01000001">
    <property type="protein sequence ID" value="RZU41565.1"/>
    <property type="molecule type" value="Genomic_DNA"/>
</dbReference>
<dbReference type="AlphaFoldDB" id="A0A4Q7YWV1"/>
<proteinExistence type="predicted"/>
<keyword evidence="2" id="KW-1185">Reference proteome</keyword>
<sequence>MEHIENGQCGLCTHFGEGHTSAPALITIMKSHEAPLNMVDECGHPKHASLHLKVTPISGCDGFTAAAAA</sequence>
<dbReference type="Proteomes" id="UP000292958">
    <property type="component" value="Unassembled WGS sequence"/>
</dbReference>
<accession>A0A4Q7YWV1</accession>
<evidence type="ECO:0000313" key="2">
    <source>
        <dbReference type="Proteomes" id="UP000292958"/>
    </source>
</evidence>